<dbReference type="RefSeq" id="WP_005946681.1">
    <property type="nucleotide sequence ID" value="NZ_CP136423.1"/>
</dbReference>
<dbReference type="Proteomes" id="UP000003100">
    <property type="component" value="Unassembled WGS sequence"/>
</dbReference>
<organism evidence="2 3">
    <name type="scientific">Blautia hydrogenotrophica (strain DSM 10507 / JCM 14656 / S5a33)</name>
    <name type="common">Ruminococcus hydrogenotrophicus</name>
    <dbReference type="NCBI Taxonomy" id="476272"/>
    <lineage>
        <taxon>Bacteria</taxon>
        <taxon>Bacillati</taxon>
        <taxon>Bacillota</taxon>
        <taxon>Clostridia</taxon>
        <taxon>Lachnospirales</taxon>
        <taxon>Lachnospiraceae</taxon>
        <taxon>Blautia</taxon>
    </lineage>
</organism>
<gene>
    <name evidence="2" type="ORF">RUMHYD_00979</name>
</gene>
<feature type="region of interest" description="Disordered" evidence="1">
    <location>
        <begin position="1"/>
        <end position="45"/>
    </location>
</feature>
<keyword evidence="3" id="KW-1185">Reference proteome</keyword>
<accession>C0CJI1</accession>
<dbReference type="AlphaFoldDB" id="C0CJI1"/>
<reference evidence="2 3" key="1">
    <citation type="submission" date="2009-01" db="EMBL/GenBank/DDBJ databases">
        <authorList>
            <person name="Fulton L."/>
            <person name="Clifton S."/>
            <person name="Fulton B."/>
            <person name="Xu J."/>
            <person name="Minx P."/>
            <person name="Pepin K.H."/>
            <person name="Johnson M."/>
            <person name="Bhonagiri V."/>
            <person name="Nash W.E."/>
            <person name="Mardis E.R."/>
            <person name="Wilson R.K."/>
        </authorList>
    </citation>
    <scope>NUCLEOTIDE SEQUENCE [LARGE SCALE GENOMIC DNA]</scope>
    <source>
        <strain evidence="3">DSM 10507 / JCM 14656 / S5a33</strain>
    </source>
</reference>
<dbReference type="PATRIC" id="fig|476272.21.peg.2325"/>
<protein>
    <submittedName>
        <fullName evidence="2">Uncharacterized protein</fullName>
    </submittedName>
</protein>
<feature type="compositionally biased region" description="Basic and acidic residues" evidence="1">
    <location>
        <begin position="1"/>
        <end position="30"/>
    </location>
</feature>
<dbReference type="EMBL" id="ACBZ01000043">
    <property type="protein sequence ID" value="EEG50091.1"/>
    <property type="molecule type" value="Genomic_DNA"/>
</dbReference>
<dbReference type="GeneID" id="86820126"/>
<evidence type="ECO:0000313" key="2">
    <source>
        <dbReference type="EMBL" id="EEG50091.1"/>
    </source>
</evidence>
<proteinExistence type="predicted"/>
<evidence type="ECO:0000313" key="3">
    <source>
        <dbReference type="Proteomes" id="UP000003100"/>
    </source>
</evidence>
<comment type="caution">
    <text evidence="2">The sequence shown here is derived from an EMBL/GenBank/DDBJ whole genome shotgun (WGS) entry which is preliminary data.</text>
</comment>
<reference evidence="2 3" key="2">
    <citation type="submission" date="2009-02" db="EMBL/GenBank/DDBJ databases">
        <title>Draft genome sequence of Blautia hydrogenotrophica DSM 10507 (Ruminococcus hydrogenotrophicus DSM 10507).</title>
        <authorList>
            <person name="Sudarsanam P."/>
            <person name="Ley R."/>
            <person name="Guruge J."/>
            <person name="Turnbaugh P.J."/>
            <person name="Mahowald M."/>
            <person name="Liep D."/>
            <person name="Gordon J."/>
        </authorList>
    </citation>
    <scope>NUCLEOTIDE SEQUENCE [LARGE SCALE GENOMIC DNA]</scope>
    <source>
        <strain evidence="3">DSM 10507 / JCM 14656 / S5a33</strain>
    </source>
</reference>
<evidence type="ECO:0000256" key="1">
    <source>
        <dbReference type="SAM" id="MobiDB-lite"/>
    </source>
</evidence>
<name>C0CJI1_BLAHS</name>
<sequence length="45" mass="5472">MKKEWKTDAEKKLRKEKKTDREITPEEMEKVSGGASRYQHRRPVR</sequence>
<dbReference type="HOGENOM" id="CLU_3196697_0_0_9"/>